<dbReference type="Pfam" id="PF00126">
    <property type="entry name" value="HTH_1"/>
    <property type="match status" value="1"/>
</dbReference>
<evidence type="ECO:0000313" key="6">
    <source>
        <dbReference type="EMBL" id="MEJ2863641.1"/>
    </source>
</evidence>
<comment type="caution">
    <text evidence="6">The sequence shown here is derived from an EMBL/GenBank/DDBJ whole genome shotgun (WGS) entry which is preliminary data.</text>
</comment>
<feature type="domain" description="HTH lysR-type" evidence="5">
    <location>
        <begin position="1"/>
        <end position="58"/>
    </location>
</feature>
<dbReference type="Proteomes" id="UP001369736">
    <property type="component" value="Unassembled WGS sequence"/>
</dbReference>
<reference evidence="6 7" key="1">
    <citation type="submission" date="2024-03" db="EMBL/GenBank/DDBJ databases">
        <title>Actinomycetospora sp. OC33-EN07, a novel actinomycete isolated from wild orchid (Aerides multiflora).</title>
        <authorList>
            <person name="Suriyachadkun C."/>
        </authorList>
    </citation>
    <scope>NUCLEOTIDE SEQUENCE [LARGE SCALE GENOMIC DNA]</scope>
    <source>
        <strain evidence="6 7">OC33-EN07</strain>
    </source>
</reference>
<dbReference type="RefSeq" id="WP_337705004.1">
    <property type="nucleotide sequence ID" value="NZ_JBBEGM010000009.1"/>
</dbReference>
<proteinExistence type="inferred from homology"/>
<evidence type="ECO:0000256" key="4">
    <source>
        <dbReference type="ARBA" id="ARBA00023163"/>
    </source>
</evidence>
<dbReference type="Gene3D" id="1.10.10.10">
    <property type="entry name" value="Winged helix-like DNA-binding domain superfamily/Winged helix DNA-binding domain"/>
    <property type="match status" value="1"/>
</dbReference>
<keyword evidence="4" id="KW-0804">Transcription</keyword>
<keyword evidence="2" id="KW-0805">Transcription regulation</keyword>
<dbReference type="PRINTS" id="PR00039">
    <property type="entry name" value="HTHLYSR"/>
</dbReference>
<dbReference type="EMBL" id="JBBEGM010000009">
    <property type="protein sequence ID" value="MEJ2863641.1"/>
    <property type="molecule type" value="Genomic_DNA"/>
</dbReference>
<evidence type="ECO:0000256" key="1">
    <source>
        <dbReference type="ARBA" id="ARBA00009437"/>
    </source>
</evidence>
<keyword evidence="3" id="KW-0238">DNA-binding</keyword>
<dbReference type="InterPro" id="IPR000847">
    <property type="entry name" value="LysR_HTH_N"/>
</dbReference>
<dbReference type="SUPFAM" id="SSF53850">
    <property type="entry name" value="Periplasmic binding protein-like II"/>
    <property type="match status" value="1"/>
</dbReference>
<dbReference type="Pfam" id="PF03466">
    <property type="entry name" value="LysR_substrate"/>
    <property type="match status" value="1"/>
</dbReference>
<dbReference type="InterPro" id="IPR036388">
    <property type="entry name" value="WH-like_DNA-bd_sf"/>
</dbReference>
<dbReference type="PANTHER" id="PTHR30346:SF0">
    <property type="entry name" value="HCA OPERON TRANSCRIPTIONAL ACTIVATOR HCAR"/>
    <property type="match status" value="1"/>
</dbReference>
<accession>A0ABU8M8G8</accession>
<sequence length="309" mass="32425">MELRHLRYVVAVAEHRHVGRAARALGIAQPPLSRQVAAVEEELGTRLFERTGRGTIPTVAGEVFVAHARRILEQVDVGAEDARRAARGQSGTLRLGIIGSALIELLPGLLARFRTTHPGVGVGCRELSSAQSTAALVAGEIDLAVCRGMPRGPGAERLQAVAVGHDQLVGICSRAHPLAARGVITVDQLRRQPLVLTTSDDEPSTVTALAELLADRDATLSTTHARDVHTIIGLAACGFGVGLLPSCARGLVRPGTALLEVEPVVPLPDLCLVHRAETDSPVVDAFLAVTAEHCPGVGSRLRAVRGRAG</sequence>
<organism evidence="6 7">
    <name type="scientific">Actinomycetospora flava</name>
    <dbReference type="NCBI Taxonomy" id="3129232"/>
    <lineage>
        <taxon>Bacteria</taxon>
        <taxon>Bacillati</taxon>
        <taxon>Actinomycetota</taxon>
        <taxon>Actinomycetes</taxon>
        <taxon>Pseudonocardiales</taxon>
        <taxon>Pseudonocardiaceae</taxon>
        <taxon>Actinomycetospora</taxon>
    </lineage>
</organism>
<evidence type="ECO:0000313" key="7">
    <source>
        <dbReference type="Proteomes" id="UP001369736"/>
    </source>
</evidence>
<dbReference type="PANTHER" id="PTHR30346">
    <property type="entry name" value="TRANSCRIPTIONAL DUAL REGULATOR HCAR-RELATED"/>
    <property type="match status" value="1"/>
</dbReference>
<evidence type="ECO:0000256" key="2">
    <source>
        <dbReference type="ARBA" id="ARBA00023015"/>
    </source>
</evidence>
<dbReference type="CDD" id="cd08414">
    <property type="entry name" value="PBP2_LTTR_aromatics_like"/>
    <property type="match status" value="1"/>
</dbReference>
<comment type="similarity">
    <text evidence="1">Belongs to the LysR transcriptional regulatory family.</text>
</comment>
<keyword evidence="7" id="KW-1185">Reference proteome</keyword>
<dbReference type="SUPFAM" id="SSF46785">
    <property type="entry name" value="Winged helix' DNA-binding domain"/>
    <property type="match status" value="1"/>
</dbReference>
<evidence type="ECO:0000259" key="5">
    <source>
        <dbReference type="PROSITE" id="PS50931"/>
    </source>
</evidence>
<dbReference type="InterPro" id="IPR036390">
    <property type="entry name" value="WH_DNA-bd_sf"/>
</dbReference>
<gene>
    <name evidence="6" type="ORF">WCD58_20945</name>
</gene>
<name>A0ABU8M8G8_9PSEU</name>
<protein>
    <submittedName>
        <fullName evidence="6">LysR family transcriptional regulator</fullName>
    </submittedName>
</protein>
<evidence type="ECO:0000256" key="3">
    <source>
        <dbReference type="ARBA" id="ARBA00023125"/>
    </source>
</evidence>
<dbReference type="InterPro" id="IPR005119">
    <property type="entry name" value="LysR_subst-bd"/>
</dbReference>
<dbReference type="PROSITE" id="PS50931">
    <property type="entry name" value="HTH_LYSR"/>
    <property type="match status" value="1"/>
</dbReference>
<dbReference type="Gene3D" id="3.40.190.10">
    <property type="entry name" value="Periplasmic binding protein-like II"/>
    <property type="match status" value="2"/>
</dbReference>